<name>A0A4U0TT94_9PEZI</name>
<dbReference type="AlphaFoldDB" id="A0A4U0TT94"/>
<reference evidence="2 3" key="1">
    <citation type="submission" date="2017-03" db="EMBL/GenBank/DDBJ databases">
        <title>Genomes of endolithic fungi from Antarctica.</title>
        <authorList>
            <person name="Coleine C."/>
            <person name="Masonjones S."/>
            <person name="Stajich J.E."/>
        </authorList>
    </citation>
    <scope>NUCLEOTIDE SEQUENCE [LARGE SCALE GENOMIC DNA]</scope>
    <source>
        <strain evidence="2 3">CCFEE 5311</strain>
    </source>
</reference>
<evidence type="ECO:0000256" key="1">
    <source>
        <dbReference type="SAM" id="MobiDB-lite"/>
    </source>
</evidence>
<dbReference type="EMBL" id="NAJP01000162">
    <property type="protein sequence ID" value="TKA25162.1"/>
    <property type="molecule type" value="Genomic_DNA"/>
</dbReference>
<dbReference type="Proteomes" id="UP000310066">
    <property type="component" value="Unassembled WGS sequence"/>
</dbReference>
<gene>
    <name evidence="2" type="ORF">B0A54_17677</name>
</gene>
<comment type="caution">
    <text evidence="2">The sequence shown here is derived from an EMBL/GenBank/DDBJ whole genome shotgun (WGS) entry which is preliminary data.</text>
</comment>
<feature type="region of interest" description="Disordered" evidence="1">
    <location>
        <begin position="215"/>
        <end position="248"/>
    </location>
</feature>
<dbReference type="OrthoDB" id="3695345at2759"/>
<organism evidence="2 3">
    <name type="scientific">Friedmanniomyces endolithicus</name>
    <dbReference type="NCBI Taxonomy" id="329885"/>
    <lineage>
        <taxon>Eukaryota</taxon>
        <taxon>Fungi</taxon>
        <taxon>Dikarya</taxon>
        <taxon>Ascomycota</taxon>
        <taxon>Pezizomycotina</taxon>
        <taxon>Dothideomycetes</taxon>
        <taxon>Dothideomycetidae</taxon>
        <taxon>Mycosphaerellales</taxon>
        <taxon>Teratosphaeriaceae</taxon>
        <taxon>Friedmanniomyces</taxon>
    </lineage>
</organism>
<dbReference type="STRING" id="329885.A0A4U0TT94"/>
<feature type="compositionally biased region" description="Basic and acidic residues" evidence="1">
    <location>
        <begin position="215"/>
        <end position="230"/>
    </location>
</feature>
<evidence type="ECO:0000313" key="2">
    <source>
        <dbReference type="EMBL" id="TKA25162.1"/>
    </source>
</evidence>
<protein>
    <submittedName>
        <fullName evidence="2">Uncharacterized protein</fullName>
    </submittedName>
</protein>
<proteinExistence type="predicted"/>
<evidence type="ECO:0000313" key="3">
    <source>
        <dbReference type="Proteomes" id="UP000310066"/>
    </source>
</evidence>
<accession>A0A4U0TT94</accession>
<sequence>MADITSFYEQLYLLCMAERDTESAKVIRKLGGACLTLTAKLKLAEDRERGYLEALNNEKKKRKRGQPFTEELRAEEGVSVLFFSPSKVQKARELLDAKEAAKEREALEKVSRAEVGAALKAQKQLQAQQKREDRVKRAEARKAEVALKKAQREQTREARMAQKRLQTESKAIQKRPRVAPHPCQKFNCFTNNWSDLDGGQAMNDKAKQQTRKLFSEYVDRSDQQADDKADLPLPTSSRAYAAEDDDEDWSAAFRDQTVDNDAHLPIDPAA</sequence>